<dbReference type="GO" id="GO:0052621">
    <property type="term" value="F:diguanylate cyclase activity"/>
    <property type="evidence" value="ECO:0007669"/>
    <property type="project" value="UniProtKB-EC"/>
</dbReference>
<dbReference type="NCBIfam" id="TIGR00254">
    <property type="entry name" value="GGDEF"/>
    <property type="match status" value="1"/>
</dbReference>
<keyword evidence="4" id="KW-0548">Nucleotidyltransferase</keyword>
<dbReference type="CDD" id="cd01949">
    <property type="entry name" value="GGDEF"/>
    <property type="match status" value="1"/>
</dbReference>
<dbReference type="InterPro" id="IPR043128">
    <property type="entry name" value="Rev_trsase/Diguanyl_cyclase"/>
</dbReference>
<dbReference type="InterPro" id="IPR050469">
    <property type="entry name" value="Diguanylate_Cyclase"/>
</dbReference>
<evidence type="ECO:0000256" key="2">
    <source>
        <dbReference type="ARBA" id="ARBA00034247"/>
    </source>
</evidence>
<dbReference type="InterPro" id="IPR000160">
    <property type="entry name" value="GGDEF_dom"/>
</dbReference>
<protein>
    <recommendedName>
        <fullName evidence="1">diguanylate cyclase</fullName>
        <ecNumber evidence="1">2.7.7.65</ecNumber>
    </recommendedName>
</protein>
<dbReference type="PANTHER" id="PTHR45138:SF9">
    <property type="entry name" value="DIGUANYLATE CYCLASE DGCM-RELATED"/>
    <property type="match status" value="1"/>
</dbReference>
<name>A0ABU3QX67_9GAMM</name>
<evidence type="ECO:0000259" key="3">
    <source>
        <dbReference type="PROSITE" id="PS50887"/>
    </source>
</evidence>
<dbReference type="Gene3D" id="3.30.70.270">
    <property type="match status" value="1"/>
</dbReference>
<comment type="catalytic activity">
    <reaction evidence="2">
        <text>2 GTP = 3',3'-c-di-GMP + 2 diphosphate</text>
        <dbReference type="Rhea" id="RHEA:24898"/>
        <dbReference type="ChEBI" id="CHEBI:33019"/>
        <dbReference type="ChEBI" id="CHEBI:37565"/>
        <dbReference type="ChEBI" id="CHEBI:58805"/>
        <dbReference type="EC" id="2.7.7.65"/>
    </reaction>
</comment>
<feature type="domain" description="GGDEF" evidence="3">
    <location>
        <begin position="105"/>
        <end position="236"/>
    </location>
</feature>
<sequence>MSQKSGQTNNVEQLKGLINSKLNSITESIKKKEDIEKQRTEELNSSLSKMETKLSKMEERTSFYRTKWLEEKSRSETDALTGLPNRGAYDKRFDEEFHRWIRHPEPLCLAVLDLDHFKSINDKYGHSVGDKTLQIVAKTLRKHFRVSDYVARYGGEEFVCILTNTDPKESMLALEKVRLAIEAIPFSIKKDRLNITVSIGVTALKATDNTHTVFDRADKALYEAKHTGRNKTCYKK</sequence>
<dbReference type="SMART" id="SM00267">
    <property type="entry name" value="GGDEF"/>
    <property type="match status" value="1"/>
</dbReference>
<keyword evidence="5" id="KW-1185">Reference proteome</keyword>
<dbReference type="PROSITE" id="PS50887">
    <property type="entry name" value="GGDEF"/>
    <property type="match status" value="1"/>
</dbReference>
<reference evidence="4 5" key="1">
    <citation type="submission" date="2023-10" db="EMBL/GenBank/DDBJ databases">
        <title>Psychrosphaera aquimaarina strain SW33 isolated from seawater.</title>
        <authorList>
            <person name="Bayburt H."/>
            <person name="Kim J.M."/>
            <person name="Choi B.J."/>
            <person name="Jeon C.O."/>
        </authorList>
    </citation>
    <scope>NUCLEOTIDE SEQUENCE [LARGE SCALE GENOMIC DNA]</scope>
    <source>
        <strain evidence="4 5">KCTC 52743</strain>
    </source>
</reference>
<dbReference type="EMBL" id="JAWCUA010000001">
    <property type="protein sequence ID" value="MDU0111638.1"/>
    <property type="molecule type" value="Genomic_DNA"/>
</dbReference>
<dbReference type="InterPro" id="IPR029787">
    <property type="entry name" value="Nucleotide_cyclase"/>
</dbReference>
<accession>A0ABU3QX67</accession>
<evidence type="ECO:0000256" key="1">
    <source>
        <dbReference type="ARBA" id="ARBA00012528"/>
    </source>
</evidence>
<proteinExistence type="predicted"/>
<evidence type="ECO:0000313" key="4">
    <source>
        <dbReference type="EMBL" id="MDU0111638.1"/>
    </source>
</evidence>
<dbReference type="RefSeq" id="WP_315945552.1">
    <property type="nucleotide sequence ID" value="NZ_JAWCUA010000001.1"/>
</dbReference>
<gene>
    <name evidence="4" type="ORF">RT723_01150</name>
</gene>
<evidence type="ECO:0000313" key="5">
    <source>
        <dbReference type="Proteomes" id="UP001257914"/>
    </source>
</evidence>
<organism evidence="4 5">
    <name type="scientific">Psychrosphaera aquimarina</name>
    <dbReference type="NCBI Taxonomy" id="2044854"/>
    <lineage>
        <taxon>Bacteria</taxon>
        <taxon>Pseudomonadati</taxon>
        <taxon>Pseudomonadota</taxon>
        <taxon>Gammaproteobacteria</taxon>
        <taxon>Alteromonadales</taxon>
        <taxon>Pseudoalteromonadaceae</taxon>
        <taxon>Psychrosphaera</taxon>
    </lineage>
</organism>
<keyword evidence="4" id="KW-0808">Transferase</keyword>
<dbReference type="EC" id="2.7.7.65" evidence="1"/>
<dbReference type="PANTHER" id="PTHR45138">
    <property type="entry name" value="REGULATORY COMPONENTS OF SENSORY TRANSDUCTION SYSTEM"/>
    <property type="match status" value="1"/>
</dbReference>
<dbReference type="Proteomes" id="UP001257914">
    <property type="component" value="Unassembled WGS sequence"/>
</dbReference>
<dbReference type="Pfam" id="PF00990">
    <property type="entry name" value="GGDEF"/>
    <property type="match status" value="1"/>
</dbReference>
<dbReference type="SUPFAM" id="SSF55073">
    <property type="entry name" value="Nucleotide cyclase"/>
    <property type="match status" value="1"/>
</dbReference>
<comment type="caution">
    <text evidence="4">The sequence shown here is derived from an EMBL/GenBank/DDBJ whole genome shotgun (WGS) entry which is preliminary data.</text>
</comment>